<dbReference type="PROSITE" id="PS51257">
    <property type="entry name" value="PROKAR_LIPOPROTEIN"/>
    <property type="match status" value="1"/>
</dbReference>
<dbReference type="Proteomes" id="UP000813018">
    <property type="component" value="Unassembled WGS sequence"/>
</dbReference>
<dbReference type="EMBL" id="JAHYXK010000007">
    <property type="protein sequence ID" value="MBW7467456.1"/>
    <property type="molecule type" value="Genomic_DNA"/>
</dbReference>
<comment type="caution">
    <text evidence="2">The sequence shown here is derived from an EMBL/GenBank/DDBJ whole genome shotgun (WGS) entry which is preliminary data.</text>
</comment>
<gene>
    <name evidence="2" type="ORF">K0O23_10265</name>
</gene>
<proteinExistence type="predicted"/>
<name>A0ABS7CUC5_9BACT</name>
<keyword evidence="3" id="KW-1185">Reference proteome</keyword>
<reference evidence="2 3" key="1">
    <citation type="journal article" date="2016" name="Int. J. Syst. Evol. Microbiol.">
        <title>Pontibacter aydingkolensis sp. nov., isolated from soil of a salt lake.</title>
        <authorList>
            <person name="Osman G."/>
            <person name="Zhang T."/>
            <person name="Lou K."/>
            <person name="Gao Y."/>
            <person name="Chang W."/>
            <person name="Lin Q."/>
            <person name="Yang H.M."/>
            <person name="Huo X.D."/>
            <person name="Wang N."/>
        </authorList>
    </citation>
    <scope>NUCLEOTIDE SEQUENCE [LARGE SCALE GENOMIC DNA]</scope>
    <source>
        <strain evidence="2 3">KACC 19255</strain>
    </source>
</reference>
<evidence type="ECO:0000256" key="1">
    <source>
        <dbReference type="SAM" id="SignalP"/>
    </source>
</evidence>
<evidence type="ECO:0008006" key="4">
    <source>
        <dbReference type="Google" id="ProtNLM"/>
    </source>
</evidence>
<evidence type="ECO:0000313" key="2">
    <source>
        <dbReference type="EMBL" id="MBW7467456.1"/>
    </source>
</evidence>
<organism evidence="2 3">
    <name type="scientific">Pontibacter aydingkolensis</name>
    <dbReference type="NCBI Taxonomy" id="1911536"/>
    <lineage>
        <taxon>Bacteria</taxon>
        <taxon>Pseudomonadati</taxon>
        <taxon>Bacteroidota</taxon>
        <taxon>Cytophagia</taxon>
        <taxon>Cytophagales</taxon>
        <taxon>Hymenobacteraceae</taxon>
        <taxon>Pontibacter</taxon>
    </lineage>
</organism>
<dbReference type="RefSeq" id="WP_219877336.1">
    <property type="nucleotide sequence ID" value="NZ_JAHYXK010000007.1"/>
</dbReference>
<evidence type="ECO:0000313" key="3">
    <source>
        <dbReference type="Proteomes" id="UP000813018"/>
    </source>
</evidence>
<accession>A0ABS7CUC5</accession>
<feature type="signal peptide" evidence="1">
    <location>
        <begin position="1"/>
        <end position="24"/>
    </location>
</feature>
<feature type="chain" id="PRO_5046702446" description="Lipocalin-like domain-containing protein" evidence="1">
    <location>
        <begin position="25"/>
        <end position="160"/>
    </location>
</feature>
<sequence>MKNRSILYLLIALLTFTFSGCASDAEEEFMLIADKIKNGDGGSGGSSSCPVGRWKTSTCNGTASLIYNFGSNGEGFAENPDCNGICTPLRFHFKYTVSGNTISYSYTRTDDVICSGKNQGRPNVPTGSYSITFTCQNGGAELVTEVSTNGVRRTTVFTRG</sequence>
<keyword evidence="1" id="KW-0732">Signal</keyword>
<protein>
    <recommendedName>
        <fullName evidence="4">Lipocalin-like domain-containing protein</fullName>
    </recommendedName>
</protein>